<evidence type="ECO:0000313" key="3">
    <source>
        <dbReference type="Proteomes" id="UP000053268"/>
    </source>
</evidence>
<protein>
    <submittedName>
        <fullName evidence="2">Uncharacterized protein</fullName>
    </submittedName>
</protein>
<gene>
    <name evidence="2" type="ORF">RR46_04756</name>
</gene>
<evidence type="ECO:0000313" key="2">
    <source>
        <dbReference type="EMBL" id="KPI99782.1"/>
    </source>
</evidence>
<accession>A0A194Q2J2</accession>
<dbReference type="Proteomes" id="UP000053268">
    <property type="component" value="Unassembled WGS sequence"/>
</dbReference>
<feature type="region of interest" description="Disordered" evidence="1">
    <location>
        <begin position="51"/>
        <end position="74"/>
    </location>
</feature>
<sequence length="172" mass="18874">MAARDRDTAHTHAPLKRKQILPGLVQSTLCRDYPERTLSFGQTKTERHLVRRSRNLQSERSCITGEPAAPANRTASPSAAVAPLAAENAKACKYRGLGSEYHFVPFGVETLGPWGPSTLRLFKDISKKIIDITGDRRVGSYLGQRISLAVQRGNAASMFGTLPKGTPFNHIF</sequence>
<keyword evidence="3" id="KW-1185">Reference proteome</keyword>
<dbReference type="STRING" id="66420.A0A194Q2J2"/>
<organism evidence="2 3">
    <name type="scientific">Papilio xuthus</name>
    <name type="common">Asian swallowtail butterfly</name>
    <dbReference type="NCBI Taxonomy" id="66420"/>
    <lineage>
        <taxon>Eukaryota</taxon>
        <taxon>Metazoa</taxon>
        <taxon>Ecdysozoa</taxon>
        <taxon>Arthropoda</taxon>
        <taxon>Hexapoda</taxon>
        <taxon>Insecta</taxon>
        <taxon>Pterygota</taxon>
        <taxon>Neoptera</taxon>
        <taxon>Endopterygota</taxon>
        <taxon>Lepidoptera</taxon>
        <taxon>Glossata</taxon>
        <taxon>Ditrysia</taxon>
        <taxon>Papilionoidea</taxon>
        <taxon>Papilionidae</taxon>
        <taxon>Papilioninae</taxon>
        <taxon>Papilio</taxon>
    </lineage>
</organism>
<dbReference type="AlphaFoldDB" id="A0A194Q2J2"/>
<dbReference type="EMBL" id="KQ459562">
    <property type="protein sequence ID" value="KPI99782.1"/>
    <property type="molecule type" value="Genomic_DNA"/>
</dbReference>
<name>A0A194Q2J2_PAPXU</name>
<evidence type="ECO:0000256" key="1">
    <source>
        <dbReference type="SAM" id="MobiDB-lite"/>
    </source>
</evidence>
<reference evidence="2 3" key="1">
    <citation type="journal article" date="2015" name="Nat. Commun.">
        <title>Outbred genome sequencing and CRISPR/Cas9 gene editing in butterflies.</title>
        <authorList>
            <person name="Li X."/>
            <person name="Fan D."/>
            <person name="Zhang W."/>
            <person name="Liu G."/>
            <person name="Zhang L."/>
            <person name="Zhao L."/>
            <person name="Fang X."/>
            <person name="Chen L."/>
            <person name="Dong Y."/>
            <person name="Chen Y."/>
            <person name="Ding Y."/>
            <person name="Zhao R."/>
            <person name="Feng M."/>
            <person name="Zhu Y."/>
            <person name="Feng Y."/>
            <person name="Jiang X."/>
            <person name="Zhu D."/>
            <person name="Xiang H."/>
            <person name="Feng X."/>
            <person name="Li S."/>
            <person name="Wang J."/>
            <person name="Zhang G."/>
            <person name="Kronforst M.R."/>
            <person name="Wang W."/>
        </authorList>
    </citation>
    <scope>NUCLEOTIDE SEQUENCE [LARGE SCALE GENOMIC DNA]</scope>
    <source>
        <strain evidence="2">Ya'a_city_454_Px</strain>
        <tissue evidence="2">Whole body</tissue>
    </source>
</reference>
<proteinExistence type="predicted"/>